<name>A0ACC5VV56_9GAMM</name>
<accession>A0ACC5VV56</accession>
<organism evidence="1 2">
    <name type="scientific">Vreelandella aquamarina</name>
    <dbReference type="NCBI Taxonomy" id="77097"/>
    <lineage>
        <taxon>Bacteria</taxon>
        <taxon>Pseudomonadati</taxon>
        <taxon>Pseudomonadota</taxon>
        <taxon>Gammaproteobacteria</taxon>
        <taxon>Oceanospirillales</taxon>
        <taxon>Halomonadaceae</taxon>
        <taxon>Vreelandella</taxon>
    </lineage>
</organism>
<dbReference type="Proteomes" id="UP001319846">
    <property type="component" value="Unassembled WGS sequence"/>
</dbReference>
<evidence type="ECO:0000313" key="2">
    <source>
        <dbReference type="Proteomes" id="UP001319846"/>
    </source>
</evidence>
<evidence type="ECO:0000313" key="1">
    <source>
        <dbReference type="EMBL" id="MBZ5488033.1"/>
    </source>
</evidence>
<gene>
    <name evidence="1" type="ORF">HW452_10920</name>
</gene>
<dbReference type="EMBL" id="JABYQT010000006">
    <property type="protein sequence ID" value="MBZ5488033.1"/>
    <property type="molecule type" value="Genomic_DNA"/>
</dbReference>
<sequence length="820" mass="92103">MRKAALGCTFLSAISSSAAMGNQKVDLGEIEITEQASIYSNIERVSPAYESFDPIDTGISVMSGQAVENRRSGGIDTTELLRPLPFVQMDANLDDATKESIQSLRPRDFSISGGNYYDNNISIDGISATSIHDVTAASGENDWNNVYTQTSQTFYLDPTLIGNVEVFDSNVSARYGDFIGGVVNYEIRDPKDSFAFNITTGFQNDSLVKYHAPAPDEDEQPAPPADFTKYQTSVTVDLPVTDRLFLLAAYSRAESRVQYEKDADLGSLTHDSGDVSQNFLLKGRYDYSDDLTFEAQIAHSPYESERDLPNTHDGLTTSESSGTQGYFAASGFFKATSWKSKLSLMHNDSSRRANNRRIAWRGETVDWCYTSRNCLEGGVGNLDQTQTDYTWKTDFSTYLQNGTLNYGSEFNYTDAEKSRDEEARYYYLSRTAGSDGFDCAPGDPACNGLSAASRDLVYQPFDANVSVYNHSLWGEYLTTFGNVDIRAGARYSYDDFLGNHNLAPRLTGTWQFMPETFLTLGANRYYGRNMIGYAINEQVPVHTCYERPLQNAADNGYGGMPGQWDTCAFQPSITNYSTSDLDTPYSDELTASLTFQTPLNGHLRPKVVYRENRDQFSRSEKLTDANGTDYYTMANDGETDYLGYALEWSGNYKSHFFNANVAWSETQTNGAVDYTYEADDKNELVYYNNRIMTMAELREHDARQNFAAPLKASLNWSTDWLSGDLITDASLNYRGKYEYLTDSRKNHTDDVGNTYDIYEQTNIASLTTVDTNIKYYFLNRNTHNASIDVRIKNIFDRVTGSTSNYQIGRSFWLGLNYAFN</sequence>
<proteinExistence type="predicted"/>
<comment type="caution">
    <text evidence="1">The sequence shown here is derived from an EMBL/GenBank/DDBJ whole genome shotgun (WGS) entry which is preliminary data.</text>
</comment>
<protein>
    <submittedName>
        <fullName evidence="1">TonB-dependent receptor</fullName>
    </submittedName>
</protein>
<reference evidence="1" key="1">
    <citation type="submission" date="2020-06" db="EMBL/GenBank/DDBJ databases">
        <title>Whole Genome Sequence of Halomonas aquamarina MB598.</title>
        <authorList>
            <person name="Pervaiz M."/>
            <person name="Fariq A."/>
            <person name="Yasmin A."/>
            <person name="Welch M."/>
        </authorList>
    </citation>
    <scope>NUCLEOTIDE SEQUENCE</scope>
    <source>
        <strain evidence="1">MB598</strain>
    </source>
</reference>
<keyword evidence="1" id="KW-0675">Receptor</keyword>
<keyword evidence="2" id="KW-1185">Reference proteome</keyword>